<reference evidence="1 2" key="1">
    <citation type="journal article" date="2012" name="BMC Genomics">
        <title>Genome-guided analysis of physiological and morphological traits of the fermentative acetate oxidizer Thermacetogenium phaeum.</title>
        <authorList>
            <person name="Oehler D."/>
            <person name="Poehlein A."/>
            <person name="Leimbach A."/>
            <person name="Muller N."/>
            <person name="Daniel R."/>
            <person name="Gottschalk G."/>
            <person name="Schink B."/>
        </authorList>
    </citation>
    <scope>NUCLEOTIDE SEQUENCE [LARGE SCALE GENOMIC DNA]</scope>
    <source>
        <strain evidence="2">ATCC BAA-254 / DSM 26808 / PB</strain>
    </source>
</reference>
<accession>K4LUX2</accession>
<dbReference type="Pfam" id="PF12982">
    <property type="entry name" value="DUF3866"/>
    <property type="match status" value="1"/>
</dbReference>
<keyword evidence="2" id="KW-1185">Reference proteome</keyword>
<dbReference type="AlphaFoldDB" id="K4LUX2"/>
<evidence type="ECO:0008006" key="3">
    <source>
        <dbReference type="Google" id="ProtNLM"/>
    </source>
</evidence>
<gene>
    <name evidence="1" type="ordered locus">Tph_c16140</name>
</gene>
<sequence length="357" mass="38202">MIFWKKGRISRVLRSERDIQELLVECEGVPCRAWNYPLLTGEARVGDEVYLNTTAVQLGLGSGGYHFVIANLNRLPHFPEEPGHIMKLRYTPCQLKVLSVEEEASPHHGRIRDFSSLNGTPVIVGTLHSMLAPAVAGCLSEAKKGIRIAYVMTDGAALPLALSSTVRILKRKGMLAGTVTAGHAFGGDLESVNIYSGLIAAYTVFQADVIVVTMGPGIVGTGTNWGTTALEQGEIVNAVSVLGGQPVVIPRISFADPRPRHRGVSHHTLTALGKVALRQAVVVLPEMPAPQYELVEEQLALEGILSRHRVITVDGSPALKLLEQEGITVRSMGRTPAEDPAFFLAAGAAGRFAAGNL</sequence>
<dbReference type="EMBL" id="CP003732">
    <property type="protein sequence ID" value="AFV11819.1"/>
    <property type="molecule type" value="Genomic_DNA"/>
</dbReference>
<organism evidence="1 2">
    <name type="scientific">Thermacetogenium phaeum (strain ATCC BAA-254 / DSM 26808 / PB)</name>
    <dbReference type="NCBI Taxonomy" id="1089553"/>
    <lineage>
        <taxon>Bacteria</taxon>
        <taxon>Bacillati</taxon>
        <taxon>Bacillota</taxon>
        <taxon>Clostridia</taxon>
        <taxon>Thermoanaerobacterales</taxon>
        <taxon>Thermoanaerobacteraceae</taxon>
        <taxon>Thermacetogenium</taxon>
    </lineage>
</organism>
<dbReference type="InterPro" id="IPR024479">
    <property type="entry name" value="DUF3866"/>
</dbReference>
<dbReference type="RefSeq" id="WP_015050699.1">
    <property type="nucleotide sequence ID" value="NC_018870.1"/>
</dbReference>
<proteinExistence type="predicted"/>
<dbReference type="eggNOG" id="COG3502">
    <property type="taxonomic scope" value="Bacteria"/>
</dbReference>
<name>K4LUX2_THEPS</name>
<dbReference type="HOGENOM" id="CLU_042007_0_0_9"/>
<evidence type="ECO:0000313" key="2">
    <source>
        <dbReference type="Proteomes" id="UP000000467"/>
    </source>
</evidence>
<evidence type="ECO:0000313" key="1">
    <source>
        <dbReference type="EMBL" id="AFV11819.1"/>
    </source>
</evidence>
<protein>
    <recommendedName>
        <fullName evidence="3">DUF3866 domain-containing protein</fullName>
    </recommendedName>
</protein>
<dbReference type="Proteomes" id="UP000000467">
    <property type="component" value="Chromosome"/>
</dbReference>
<dbReference type="OrthoDB" id="3401376at2"/>
<dbReference type="KEGG" id="tpz:Tph_c16140"/>
<dbReference type="STRING" id="1089553.Tph_c16140"/>